<sequence length="122" mass="14007">MNKELYWIGSTQKDMKEMPEDVKDVFGYALHLAQCGKVHCDVKVLTGFGGAGVLEVVDDYDNDTYRAVYTIKFEEAVYVLHVFKKKSKKGIATPKPDMDKIRKRLKLAEEHAKNLRGKRNEK</sequence>
<name>A0A5U9KH56_SALNE</name>
<dbReference type="Proteomes" id="UP000839726">
    <property type="component" value="Unassembled WGS sequence"/>
</dbReference>
<dbReference type="EMBL" id="AAGUYM010000002">
    <property type="protein sequence ID" value="EBS2691504.1"/>
    <property type="molecule type" value="Genomic_DNA"/>
</dbReference>
<dbReference type="AlphaFoldDB" id="A0A5U9KH56"/>
<reference evidence="1" key="1">
    <citation type="submission" date="2018-07" db="EMBL/GenBank/DDBJ databases">
        <authorList>
            <person name="Ashton P.M."/>
            <person name="Dallman T."/>
            <person name="Nair S."/>
            <person name="De Pinna E."/>
            <person name="Peters T."/>
            <person name="Grant K."/>
        </authorList>
    </citation>
    <scope>NUCLEOTIDE SEQUENCE [LARGE SCALE GENOMIC DNA]</scope>
    <source>
        <strain evidence="1">436933</strain>
    </source>
</reference>
<dbReference type="Pfam" id="PF05973">
    <property type="entry name" value="Gp49"/>
    <property type="match status" value="1"/>
</dbReference>
<proteinExistence type="predicted"/>
<gene>
    <name evidence="1" type="ORF">DRY71_01710</name>
</gene>
<accession>A0A5U9KH56</accession>
<dbReference type="InterPro" id="IPR009241">
    <property type="entry name" value="HigB-like"/>
</dbReference>
<evidence type="ECO:0000313" key="1">
    <source>
        <dbReference type="EMBL" id="EBS2691504.1"/>
    </source>
</evidence>
<comment type="caution">
    <text evidence="1">The sequence shown here is derived from an EMBL/GenBank/DDBJ whole genome shotgun (WGS) entry which is preliminary data.</text>
</comment>
<organism evidence="1">
    <name type="scientific">Salmonella newport</name>
    <dbReference type="NCBI Taxonomy" id="108619"/>
    <lineage>
        <taxon>Bacteria</taxon>
        <taxon>Pseudomonadati</taxon>
        <taxon>Pseudomonadota</taxon>
        <taxon>Gammaproteobacteria</taxon>
        <taxon>Enterobacterales</taxon>
        <taxon>Enterobacteriaceae</taxon>
        <taxon>Salmonella</taxon>
    </lineage>
</organism>
<protein>
    <submittedName>
        <fullName evidence="1">Addiction module toxin RelE</fullName>
    </submittedName>
</protein>